<dbReference type="InterPro" id="IPR018770">
    <property type="entry name" value="ChloroindolylP_hydrolase"/>
</dbReference>
<accession>A0A2S0M773</accession>
<reference evidence="7 8" key="1">
    <citation type="journal article" date="2018" name="Genome Announc.">
        <title>Complete genomes of two Megasphaera elsdenii strains, NCIMB 702410 and ATCC 25940.</title>
        <authorList>
            <person name="Hatmaker E.A."/>
            <person name="O'Dell K."/>
            <person name="Riley L.A."/>
            <person name="Klingeman D.M."/>
            <person name="Guss A.M."/>
        </authorList>
    </citation>
    <scope>NUCLEOTIDE SEQUENCE [LARGE SCALE GENOMIC DNA]</scope>
    <source>
        <strain evidence="7 8">NCIMB702410</strain>
    </source>
</reference>
<keyword evidence="2 5" id="KW-0812">Transmembrane</keyword>
<feature type="domain" description="TM2" evidence="6">
    <location>
        <begin position="250"/>
        <end position="295"/>
    </location>
</feature>
<dbReference type="GO" id="GO:0016020">
    <property type="term" value="C:membrane"/>
    <property type="evidence" value="ECO:0007669"/>
    <property type="project" value="UniProtKB-SubCell"/>
</dbReference>
<gene>
    <name evidence="7" type="ORF">C6Y28_06705</name>
</gene>
<evidence type="ECO:0000256" key="1">
    <source>
        <dbReference type="ARBA" id="ARBA00004141"/>
    </source>
</evidence>
<dbReference type="Pfam" id="PF10112">
    <property type="entry name" value="Halogen_Hydrol"/>
    <property type="match status" value="1"/>
</dbReference>
<evidence type="ECO:0000256" key="3">
    <source>
        <dbReference type="ARBA" id="ARBA00022989"/>
    </source>
</evidence>
<sequence length="319" mass="36814">MKYILYVFSFFCLLIGGGAWFFYNHPVGVIGVILSLYILYRLERQPHVLSLKWPGSKGKGASRDQAAFEKAVSDFNRMEAERRGLTDSDLCRTVANMQHIARNFLYYLQQYPERIGLAEHFIDYYQDRAVFMVRKYKKLSATGLKTDKVVQTQQKLKTLLSQLDQAYEEQFTQVLEAELVTIDGETTVMAQNLSAQGLYNPEAAVRRKKPSSLKGSLAQWKQKAADRFDAYTDGTFSSITPELRHKINEERLITAVLAFFLGSFGIHYFYLKRPVRGVIYALFCWTLIPGFLGLREGIRYFSMTTDEFYYANYLHKYGA</sequence>
<evidence type="ECO:0000313" key="7">
    <source>
        <dbReference type="EMBL" id="AVO27315.1"/>
    </source>
</evidence>
<proteinExistence type="predicted"/>
<dbReference type="Proteomes" id="UP000238358">
    <property type="component" value="Chromosome"/>
</dbReference>
<name>A0A2S0M773_MEGEL</name>
<dbReference type="InterPro" id="IPR007829">
    <property type="entry name" value="TM2"/>
</dbReference>
<keyword evidence="3 5" id="KW-1133">Transmembrane helix</keyword>
<feature type="transmembrane region" description="Helical" evidence="5">
    <location>
        <begin position="277"/>
        <end position="294"/>
    </location>
</feature>
<evidence type="ECO:0000256" key="5">
    <source>
        <dbReference type="SAM" id="Phobius"/>
    </source>
</evidence>
<feature type="transmembrane region" description="Helical" evidence="5">
    <location>
        <begin position="6"/>
        <end position="39"/>
    </location>
</feature>
<evidence type="ECO:0000313" key="8">
    <source>
        <dbReference type="Proteomes" id="UP000238358"/>
    </source>
</evidence>
<dbReference type="AlphaFoldDB" id="A0A2S0M773"/>
<organism evidence="7 8">
    <name type="scientific">Megasphaera elsdenii</name>
    <dbReference type="NCBI Taxonomy" id="907"/>
    <lineage>
        <taxon>Bacteria</taxon>
        <taxon>Bacillati</taxon>
        <taxon>Bacillota</taxon>
        <taxon>Negativicutes</taxon>
        <taxon>Veillonellales</taxon>
        <taxon>Veillonellaceae</taxon>
        <taxon>Megasphaera</taxon>
    </lineage>
</organism>
<dbReference type="EMBL" id="CP027569">
    <property type="protein sequence ID" value="AVO27315.1"/>
    <property type="molecule type" value="Genomic_DNA"/>
</dbReference>
<keyword evidence="4 5" id="KW-0472">Membrane</keyword>
<evidence type="ECO:0000259" key="6">
    <source>
        <dbReference type="Pfam" id="PF05154"/>
    </source>
</evidence>
<evidence type="ECO:0000256" key="4">
    <source>
        <dbReference type="ARBA" id="ARBA00023136"/>
    </source>
</evidence>
<dbReference type="RefSeq" id="WP_027895502.1">
    <property type="nucleotide sequence ID" value="NZ_CALZUV010000123.1"/>
</dbReference>
<dbReference type="OrthoDB" id="9816361at2"/>
<feature type="transmembrane region" description="Helical" evidence="5">
    <location>
        <begin position="252"/>
        <end position="271"/>
    </location>
</feature>
<evidence type="ECO:0000256" key="2">
    <source>
        <dbReference type="ARBA" id="ARBA00022692"/>
    </source>
</evidence>
<dbReference type="Pfam" id="PF05154">
    <property type="entry name" value="TM2"/>
    <property type="match status" value="1"/>
</dbReference>
<protein>
    <submittedName>
        <fullName evidence="7">NINE protein</fullName>
    </submittedName>
</protein>
<comment type="subcellular location">
    <subcellularLocation>
        <location evidence="1">Membrane</location>
        <topology evidence="1">Multi-pass membrane protein</topology>
    </subcellularLocation>
</comment>